<name>A0ABZ1E4Z8_9RHOB</name>
<dbReference type="Proteomes" id="UP001623290">
    <property type="component" value="Plasmid unnamed2"/>
</dbReference>
<keyword evidence="1" id="KW-0614">Plasmid</keyword>
<protein>
    <submittedName>
        <fullName evidence="1">Uncharacterized protein</fullName>
    </submittedName>
</protein>
<gene>
    <name evidence="1" type="ORF">RPE78_16310</name>
</gene>
<dbReference type="EMBL" id="CP135445">
    <property type="protein sequence ID" value="WRY35785.1"/>
    <property type="molecule type" value="Genomic_DNA"/>
</dbReference>
<evidence type="ECO:0000313" key="1">
    <source>
        <dbReference type="EMBL" id="WRY35785.1"/>
    </source>
</evidence>
<geneLocation type="plasmid" evidence="1 2">
    <name>unnamed2</name>
</geneLocation>
<proteinExistence type="predicted"/>
<organism evidence="1 2">
    <name type="scientific">Thioclava litoralis</name>
    <dbReference type="NCBI Taxonomy" id="3076557"/>
    <lineage>
        <taxon>Bacteria</taxon>
        <taxon>Pseudomonadati</taxon>
        <taxon>Pseudomonadota</taxon>
        <taxon>Alphaproteobacteria</taxon>
        <taxon>Rhodobacterales</taxon>
        <taxon>Paracoccaceae</taxon>
        <taxon>Thioclava</taxon>
    </lineage>
</organism>
<dbReference type="RefSeq" id="WP_330629530.1">
    <property type="nucleotide sequence ID" value="NZ_CP135445.1"/>
</dbReference>
<keyword evidence="2" id="KW-1185">Reference proteome</keyword>
<sequence>MKEGQRACGQPASLNGWTYRLTVANKCKSEESRYIWGAYFLRKKFVVSDDGLRSLEQTEAFRNLDPDAQKILAELLYDLLGGENDTSPKGVKTGLQKLDRFMDAKMSPDLHAAIVASMSQ</sequence>
<evidence type="ECO:0000313" key="2">
    <source>
        <dbReference type="Proteomes" id="UP001623290"/>
    </source>
</evidence>
<reference evidence="1 2" key="1">
    <citation type="submission" date="2023-09" db="EMBL/GenBank/DDBJ databases">
        <title>Thioclava shenzhenensis sp. nov., a multidrug resistant bacteria-antagonizing species isolated from coastal seawater.</title>
        <authorList>
            <person name="Long M."/>
        </authorList>
    </citation>
    <scope>NUCLEOTIDE SEQUENCE [LARGE SCALE GENOMIC DNA]</scope>
    <source>
        <strain evidence="1 2">FTW29</strain>
        <plasmid evidence="1 2">unnamed2</plasmid>
    </source>
</reference>
<accession>A0ABZ1E4Z8</accession>